<dbReference type="GO" id="GO:0000712">
    <property type="term" value="P:resolution of meiotic recombination intermediates"/>
    <property type="evidence" value="ECO:0007669"/>
    <property type="project" value="TreeGrafter"/>
</dbReference>
<protein>
    <recommendedName>
        <fullName evidence="14">DNA topoisomerase 2</fullName>
        <ecNumber evidence="14">5.6.2.2</ecNumber>
    </recommendedName>
</protein>
<dbReference type="PANTHER" id="PTHR10169:SF38">
    <property type="entry name" value="DNA TOPOISOMERASE 2"/>
    <property type="match status" value="1"/>
</dbReference>
<evidence type="ECO:0000259" key="16">
    <source>
        <dbReference type="PROSITE" id="PS52040"/>
    </source>
</evidence>
<dbReference type="GO" id="GO:0009536">
    <property type="term" value="C:plastid"/>
    <property type="evidence" value="ECO:0007669"/>
    <property type="project" value="UniProtKB-SubCell"/>
</dbReference>
<dbReference type="InterPro" id="IPR001154">
    <property type="entry name" value="TopoII_euk"/>
</dbReference>
<dbReference type="Gene3D" id="3.30.1490.30">
    <property type="match status" value="1"/>
</dbReference>
<dbReference type="Gene3D" id="3.30.230.10">
    <property type="match status" value="1"/>
</dbReference>
<gene>
    <name evidence="17" type="ORF">TrCOL_g11229</name>
</gene>
<dbReference type="GO" id="GO:0046872">
    <property type="term" value="F:metal ion binding"/>
    <property type="evidence" value="ECO:0007669"/>
    <property type="project" value="UniProtKB-KW"/>
</dbReference>
<keyword evidence="18" id="KW-1185">Reference proteome</keyword>
<comment type="caution">
    <text evidence="17">The sequence shown here is derived from an EMBL/GenBank/DDBJ whole genome shotgun (WGS) entry which is preliminary data.</text>
</comment>
<feature type="domain" description="Toprim" evidence="15">
    <location>
        <begin position="461"/>
        <end position="578"/>
    </location>
</feature>
<dbReference type="Gene3D" id="3.30.565.10">
    <property type="entry name" value="Histidine kinase-like ATPase, C-terminal domain"/>
    <property type="match status" value="1"/>
</dbReference>
<keyword evidence="12 13" id="KW-0413">Isomerase</keyword>
<evidence type="ECO:0000259" key="15">
    <source>
        <dbReference type="PROSITE" id="PS50880"/>
    </source>
</evidence>
<dbReference type="SUPFAM" id="SSF56719">
    <property type="entry name" value="Type II DNA topoisomerase"/>
    <property type="match status" value="1"/>
</dbReference>
<dbReference type="AlphaFoldDB" id="A0A9W7GMB7"/>
<dbReference type="Pfam" id="PF00521">
    <property type="entry name" value="DNA_topoisoIV"/>
    <property type="match status" value="1"/>
</dbReference>
<dbReference type="GO" id="GO:0005634">
    <property type="term" value="C:nucleus"/>
    <property type="evidence" value="ECO:0007669"/>
    <property type="project" value="TreeGrafter"/>
</dbReference>
<dbReference type="GO" id="GO:0005524">
    <property type="term" value="F:ATP binding"/>
    <property type="evidence" value="ECO:0007669"/>
    <property type="project" value="UniProtKB-UniRule"/>
</dbReference>
<keyword evidence="6" id="KW-0479">Metal-binding</keyword>
<dbReference type="Gene3D" id="3.30.1360.40">
    <property type="match status" value="1"/>
</dbReference>
<dbReference type="Gene3D" id="3.90.199.10">
    <property type="entry name" value="Topoisomerase II, domain 5"/>
    <property type="match status" value="1"/>
</dbReference>
<dbReference type="Proteomes" id="UP001165065">
    <property type="component" value="Unassembled WGS sequence"/>
</dbReference>
<keyword evidence="9" id="KW-0460">Magnesium</keyword>
<keyword evidence="11 13" id="KW-0238">DNA-binding</keyword>
<dbReference type="FunFam" id="3.90.199.10:FF:000002">
    <property type="entry name" value="DNA topoisomerase 2"/>
    <property type="match status" value="1"/>
</dbReference>
<dbReference type="InterPro" id="IPR013506">
    <property type="entry name" value="Topo_IIA_bsu_dom2"/>
</dbReference>
<dbReference type="SUPFAM" id="SSF55874">
    <property type="entry name" value="ATPase domain of HSP90 chaperone/DNA topoisomerase II/histidine kinase"/>
    <property type="match status" value="1"/>
</dbReference>
<sequence>MRSFTSLSPSRPLHRRLMSTQIEDLYSRKSPVEHVLLRPGMYVGSTTARPDPNQFMPAKGKDGRLSMRLAPRTIKNTPACVKIFDEIIVNATDNLTRCKSTSILHVDIDVSTNTISVCNDGSTVPLDVHKSENMHLPQLIFGNLLTGSNFNDEGSTTGGRHGYGAKLTNIFSKEFKVECNDHRKKLNYTQSWSSNMQSHTPPTIVPSTLATCPNPAFPPSTSYTRITYTLDLDALKIGSPNLPPGDYVAMSRRVVDVAGTTKFKEVVLNGVKIEVKDFMEYAEMFGEETSYQKINDRWEIAVSPTPKGMESSSESNSISFVNAIATTRGGTHVNSAQNQIVKHIQNHFSKKYPNLPAASPHIIKNHFMLFLNGKVEDPSFDSQSKELLTTPPKDYGSTLSLPSSFLNKVTSGSVGEAILEHLKRNERKKFDKIFKGAKKKGVDVPKLDDANMAGSKEATKCTLILTEGDSAKALAVSGLEIVGRDYYGVFPLRGKVLNVRDVSVKLLSNNAEVKALSTILGLDFSKKYETKEELETLRYGRIMLMTDQDADGSHIKGLVMNFVHYFWPALLKVKPNFIGMLLTPLVKCFKGKEEVSFGSMNEFQRWWDEEPRKGWRVKYYKGLGTSTAQEGKEYFRNLEGMTKLFEYEEGDGESLDMAFDKSKSEERRSWLLDKFDATSIPNFGPLVAYKDFVDEELIHFSAADNIRSIPNVVDGLKPSQRKVLYACFKRNLKNEIKVAQLAGYIAEQTAYHHGEASLHTTIIGMCQDFVGSNNINLLTPSGQFGTRLTGGKDYASPRYIFTCLMPHTRKLFSDLDDTLLDYLEDDGQMIEPSYFVPTLPMLAINGAQGIGTGWSTSIPPHNPLDVINYIRARIDGRQGELLPLQPWIKGFKGTYKEGKNGVISRGKINAIDKGVVEITELPVGRWTNDYKEILMKMKEKGDIKGFTENHTTDSTCFDVSLPPQVLARNKKALHKFFRLETNVNVTNMNAFGADGVVRKYERIEDMIEDWFSVRSEVYVRRKEERLKVLEHENQLLQSKARFIDLVLGKEIELFGGMPKGELVNILNKKEFKGKGELDAILDGGEWEGGEDSYDYLFSMNVSSFTRERIEAMEKDKSMKVKELEDVRGESAEDMWKRELDELERIVV</sequence>
<feature type="active site" description="O-(5'-phospho-DNA)-tyrosine intermediate" evidence="13">
    <location>
        <position position="799"/>
    </location>
</feature>
<accession>A0A9W7GMB7</accession>
<dbReference type="InterPro" id="IPR050634">
    <property type="entry name" value="DNA_Topoisomerase_II"/>
</dbReference>
<dbReference type="InterPro" id="IPR006171">
    <property type="entry name" value="TOPRIM_dom"/>
</dbReference>
<dbReference type="PRINTS" id="PR00418">
    <property type="entry name" value="TPI2FAMILY"/>
</dbReference>
<dbReference type="GO" id="GO:0003677">
    <property type="term" value="F:DNA binding"/>
    <property type="evidence" value="ECO:0007669"/>
    <property type="project" value="UniProtKB-UniRule"/>
</dbReference>
<dbReference type="SMART" id="SM00433">
    <property type="entry name" value="TOP2c"/>
    <property type="match status" value="1"/>
</dbReference>
<dbReference type="InterPro" id="IPR014721">
    <property type="entry name" value="Ribsml_uS5_D2-typ_fold_subgr"/>
</dbReference>
<evidence type="ECO:0000256" key="13">
    <source>
        <dbReference type="PROSITE-ProRule" id="PRU01384"/>
    </source>
</evidence>
<keyword evidence="8 14" id="KW-0067">ATP-binding</keyword>
<evidence type="ECO:0000256" key="9">
    <source>
        <dbReference type="ARBA" id="ARBA00022842"/>
    </source>
</evidence>
<comment type="cofactor">
    <cofactor evidence="2">
        <name>Ca(2+)</name>
        <dbReference type="ChEBI" id="CHEBI:29108"/>
    </cofactor>
</comment>
<dbReference type="GO" id="GO:0000819">
    <property type="term" value="P:sister chromatid segregation"/>
    <property type="evidence" value="ECO:0007669"/>
    <property type="project" value="TreeGrafter"/>
</dbReference>
<evidence type="ECO:0000313" key="17">
    <source>
        <dbReference type="EMBL" id="GMI47361.1"/>
    </source>
</evidence>
<dbReference type="GO" id="GO:0003918">
    <property type="term" value="F:DNA topoisomerase type II (double strand cut, ATP-hydrolyzing) activity"/>
    <property type="evidence" value="ECO:0007669"/>
    <property type="project" value="UniProtKB-UniRule"/>
</dbReference>
<comment type="function">
    <text evidence="14">Control of topological states of DNA by transient breakage and subsequent rejoining of DNA strands. Topoisomerase II makes double-strand breaks.</text>
</comment>
<dbReference type="InterPro" id="IPR013758">
    <property type="entry name" value="Topo_IIA_A/C_ab"/>
</dbReference>
<evidence type="ECO:0000256" key="4">
    <source>
        <dbReference type="ARBA" id="ARBA00004474"/>
    </source>
</evidence>
<dbReference type="PRINTS" id="PR01158">
    <property type="entry name" value="TOPISMRASEII"/>
</dbReference>
<evidence type="ECO:0000256" key="14">
    <source>
        <dbReference type="RuleBase" id="RU362094"/>
    </source>
</evidence>
<evidence type="ECO:0000256" key="12">
    <source>
        <dbReference type="ARBA" id="ARBA00023235"/>
    </source>
</evidence>
<evidence type="ECO:0000256" key="10">
    <source>
        <dbReference type="ARBA" id="ARBA00023029"/>
    </source>
</evidence>
<evidence type="ECO:0000256" key="3">
    <source>
        <dbReference type="ARBA" id="ARBA00001946"/>
    </source>
</evidence>
<dbReference type="PANTHER" id="PTHR10169">
    <property type="entry name" value="DNA TOPOISOMERASE/GYRASE"/>
    <property type="match status" value="1"/>
</dbReference>
<dbReference type="EC" id="5.6.2.2" evidence="14"/>
<keyword evidence="7 14" id="KW-0547">Nucleotide-binding</keyword>
<evidence type="ECO:0000256" key="1">
    <source>
        <dbReference type="ARBA" id="ARBA00000185"/>
    </source>
</evidence>
<evidence type="ECO:0000256" key="11">
    <source>
        <dbReference type="ARBA" id="ARBA00023125"/>
    </source>
</evidence>
<dbReference type="Pfam" id="PF01751">
    <property type="entry name" value="Toprim"/>
    <property type="match status" value="1"/>
</dbReference>
<proteinExistence type="inferred from homology"/>
<dbReference type="Pfam" id="PF00204">
    <property type="entry name" value="DNA_gyraseB"/>
    <property type="match status" value="1"/>
</dbReference>
<dbReference type="OrthoDB" id="276498at2759"/>
<keyword evidence="10 13" id="KW-0799">Topoisomerase</keyword>
<evidence type="ECO:0000256" key="5">
    <source>
        <dbReference type="ARBA" id="ARBA00011080"/>
    </source>
</evidence>
<organism evidence="17 18">
    <name type="scientific">Triparma columacea</name>
    <dbReference type="NCBI Taxonomy" id="722753"/>
    <lineage>
        <taxon>Eukaryota</taxon>
        <taxon>Sar</taxon>
        <taxon>Stramenopiles</taxon>
        <taxon>Ochrophyta</taxon>
        <taxon>Bolidophyceae</taxon>
        <taxon>Parmales</taxon>
        <taxon>Triparmaceae</taxon>
        <taxon>Triparma</taxon>
    </lineage>
</organism>
<evidence type="ECO:0000256" key="2">
    <source>
        <dbReference type="ARBA" id="ARBA00001913"/>
    </source>
</evidence>
<dbReference type="InterPro" id="IPR002205">
    <property type="entry name" value="Topo_IIA_dom_A"/>
</dbReference>
<evidence type="ECO:0000256" key="8">
    <source>
        <dbReference type="ARBA" id="ARBA00022840"/>
    </source>
</evidence>
<evidence type="ECO:0000256" key="6">
    <source>
        <dbReference type="ARBA" id="ARBA00022723"/>
    </source>
</evidence>
<dbReference type="GO" id="GO:0006265">
    <property type="term" value="P:DNA topological change"/>
    <property type="evidence" value="ECO:0007669"/>
    <property type="project" value="UniProtKB-UniRule"/>
</dbReference>
<dbReference type="SMART" id="SM00434">
    <property type="entry name" value="TOP4c"/>
    <property type="match status" value="1"/>
</dbReference>
<dbReference type="InterPro" id="IPR013757">
    <property type="entry name" value="Topo_IIA_A_a_sf"/>
</dbReference>
<name>A0A9W7GMB7_9STRA</name>
<evidence type="ECO:0000313" key="18">
    <source>
        <dbReference type="Proteomes" id="UP001165065"/>
    </source>
</evidence>
<dbReference type="InterPro" id="IPR013760">
    <property type="entry name" value="Topo_IIA-like_dom_sf"/>
</dbReference>
<dbReference type="PROSITE" id="PS50880">
    <property type="entry name" value="TOPRIM"/>
    <property type="match status" value="1"/>
</dbReference>
<comment type="subunit">
    <text evidence="14">Homodimer.</text>
</comment>
<comment type="subcellular location">
    <subcellularLocation>
        <location evidence="4">Plastid</location>
    </subcellularLocation>
</comment>
<dbReference type="EMBL" id="BRYA01000341">
    <property type="protein sequence ID" value="GMI47361.1"/>
    <property type="molecule type" value="Genomic_DNA"/>
</dbReference>
<reference evidence="18" key="1">
    <citation type="journal article" date="2023" name="Commun. Biol.">
        <title>Genome analysis of Parmales, the sister group of diatoms, reveals the evolutionary specialization of diatoms from phago-mixotrophs to photoautotrophs.</title>
        <authorList>
            <person name="Ban H."/>
            <person name="Sato S."/>
            <person name="Yoshikawa S."/>
            <person name="Yamada K."/>
            <person name="Nakamura Y."/>
            <person name="Ichinomiya M."/>
            <person name="Sato N."/>
            <person name="Blanc-Mathieu R."/>
            <person name="Endo H."/>
            <person name="Kuwata A."/>
            <person name="Ogata H."/>
        </authorList>
    </citation>
    <scope>NUCLEOTIDE SEQUENCE [LARGE SCALE GENOMIC DNA]</scope>
</reference>
<dbReference type="PROSITE" id="PS52040">
    <property type="entry name" value="TOPO_IIA"/>
    <property type="match status" value="1"/>
</dbReference>
<feature type="domain" description="Topo IIA-type catalytic" evidence="16">
    <location>
        <begin position="709"/>
        <end position="1139"/>
    </location>
</feature>
<dbReference type="Pfam" id="PF16898">
    <property type="entry name" value="TOPRIM_C"/>
    <property type="match status" value="1"/>
</dbReference>
<dbReference type="Gene3D" id="1.10.268.10">
    <property type="entry name" value="Topoisomerase, domain 3"/>
    <property type="match status" value="1"/>
</dbReference>
<dbReference type="InterPro" id="IPR036890">
    <property type="entry name" value="HATPase_C_sf"/>
</dbReference>
<dbReference type="InterPro" id="IPR001241">
    <property type="entry name" value="Topo_IIA"/>
</dbReference>
<dbReference type="Gene3D" id="3.40.50.670">
    <property type="match status" value="1"/>
</dbReference>
<evidence type="ECO:0000256" key="7">
    <source>
        <dbReference type="ARBA" id="ARBA00022741"/>
    </source>
</evidence>
<dbReference type="InterPro" id="IPR018522">
    <property type="entry name" value="TopoIIA_CS"/>
</dbReference>
<dbReference type="PROSITE" id="PS00177">
    <property type="entry name" value="TOPOISOMERASE_II"/>
    <property type="match status" value="1"/>
</dbReference>
<dbReference type="InterPro" id="IPR031660">
    <property type="entry name" value="TOPRIM_C"/>
</dbReference>
<comment type="similarity">
    <text evidence="5 14">Belongs to the type II topoisomerase family.</text>
</comment>
<comment type="cofactor">
    <cofactor evidence="3">
        <name>Mg(2+)</name>
        <dbReference type="ChEBI" id="CHEBI:18420"/>
    </cofactor>
</comment>
<comment type="catalytic activity">
    <reaction evidence="1 13 14">
        <text>ATP-dependent breakage, passage and rejoining of double-stranded DNA.</text>
        <dbReference type="EC" id="5.6.2.2"/>
    </reaction>
</comment>
<dbReference type="InterPro" id="IPR020568">
    <property type="entry name" value="Ribosomal_Su5_D2-typ_SF"/>
</dbReference>
<dbReference type="InterPro" id="IPR013759">
    <property type="entry name" value="Topo_IIA_B_C"/>
</dbReference>
<dbReference type="FunFam" id="3.40.50.670:FF:000001">
    <property type="entry name" value="DNA topoisomerase 2"/>
    <property type="match status" value="1"/>
</dbReference>
<dbReference type="SUPFAM" id="SSF54211">
    <property type="entry name" value="Ribosomal protein S5 domain 2-like"/>
    <property type="match status" value="1"/>
</dbReference>